<keyword evidence="4" id="KW-1185">Reference proteome</keyword>
<feature type="compositionally biased region" description="Polar residues" evidence="1">
    <location>
        <begin position="193"/>
        <end position="202"/>
    </location>
</feature>
<evidence type="ECO:0000313" key="4">
    <source>
        <dbReference type="Proteomes" id="UP001209540"/>
    </source>
</evidence>
<keyword evidence="2" id="KW-1133">Transmembrane helix</keyword>
<dbReference type="EMBL" id="JAIXMP010000024">
    <property type="protein sequence ID" value="KAI9254561.1"/>
    <property type="molecule type" value="Genomic_DNA"/>
</dbReference>
<evidence type="ECO:0000256" key="1">
    <source>
        <dbReference type="SAM" id="MobiDB-lite"/>
    </source>
</evidence>
<accession>A0AAD5PBD5</accession>
<evidence type="ECO:0000313" key="3">
    <source>
        <dbReference type="EMBL" id="KAI9254561.1"/>
    </source>
</evidence>
<keyword evidence="2" id="KW-0472">Membrane</keyword>
<dbReference type="AlphaFoldDB" id="A0AAD5PBD5"/>
<organism evidence="3 4">
    <name type="scientific">Phascolomyces articulosus</name>
    <dbReference type="NCBI Taxonomy" id="60185"/>
    <lineage>
        <taxon>Eukaryota</taxon>
        <taxon>Fungi</taxon>
        <taxon>Fungi incertae sedis</taxon>
        <taxon>Mucoromycota</taxon>
        <taxon>Mucoromycotina</taxon>
        <taxon>Mucoromycetes</taxon>
        <taxon>Mucorales</taxon>
        <taxon>Lichtheimiaceae</taxon>
        <taxon>Phascolomyces</taxon>
    </lineage>
</organism>
<name>A0AAD5PBD5_9FUNG</name>
<protein>
    <submittedName>
        <fullName evidence="3">Uncharacterized protein</fullName>
    </submittedName>
</protein>
<feature type="transmembrane region" description="Helical" evidence="2">
    <location>
        <begin position="12"/>
        <end position="31"/>
    </location>
</feature>
<proteinExistence type="predicted"/>
<feature type="region of interest" description="Disordered" evidence="1">
    <location>
        <begin position="175"/>
        <end position="202"/>
    </location>
</feature>
<feature type="compositionally biased region" description="Polar residues" evidence="1">
    <location>
        <begin position="175"/>
        <end position="184"/>
    </location>
</feature>
<feature type="region of interest" description="Disordered" evidence="1">
    <location>
        <begin position="48"/>
        <end position="108"/>
    </location>
</feature>
<reference evidence="3" key="2">
    <citation type="submission" date="2023-02" db="EMBL/GenBank/DDBJ databases">
        <authorList>
            <consortium name="DOE Joint Genome Institute"/>
            <person name="Mondo S.J."/>
            <person name="Chang Y."/>
            <person name="Wang Y."/>
            <person name="Ahrendt S."/>
            <person name="Andreopoulos W."/>
            <person name="Barry K."/>
            <person name="Beard J."/>
            <person name="Benny G.L."/>
            <person name="Blankenship S."/>
            <person name="Bonito G."/>
            <person name="Cuomo C."/>
            <person name="Desiro A."/>
            <person name="Gervers K.A."/>
            <person name="Hundley H."/>
            <person name="Kuo A."/>
            <person name="LaButti K."/>
            <person name="Lang B.F."/>
            <person name="Lipzen A."/>
            <person name="O'Donnell K."/>
            <person name="Pangilinan J."/>
            <person name="Reynolds N."/>
            <person name="Sandor L."/>
            <person name="Smith M.W."/>
            <person name="Tsang A."/>
            <person name="Grigoriev I.V."/>
            <person name="Stajich J.E."/>
            <person name="Spatafora J.W."/>
        </authorList>
    </citation>
    <scope>NUCLEOTIDE SEQUENCE</scope>
    <source>
        <strain evidence="3">RSA 2281</strain>
    </source>
</reference>
<keyword evidence="2" id="KW-0812">Transmembrane</keyword>
<evidence type="ECO:0000256" key="2">
    <source>
        <dbReference type="SAM" id="Phobius"/>
    </source>
</evidence>
<comment type="caution">
    <text evidence="3">The sequence shown here is derived from an EMBL/GenBank/DDBJ whole genome shotgun (WGS) entry which is preliminary data.</text>
</comment>
<feature type="compositionally biased region" description="Low complexity" evidence="1">
    <location>
        <begin position="55"/>
        <end position="76"/>
    </location>
</feature>
<sequence length="202" mass="22733">MIQLSNKIEVLLYFSMKCLFLIIYLLSVRVIRRFTVCLYGRIRHSIHDSKHAPASDSSSPSSSKQQQRQQQQQQQQHNNTPFPKPPPSSGFASPISISSNTPSPSWGEDAELYQLSSLRSQIKQKTEDLQQQEQSLIPTIFPMEDTEGSSVPSSPQELVITTTALITNNNDYINRNIQDNSNIPPGSHDNQQDDSSASTHRH</sequence>
<feature type="compositionally biased region" description="Low complexity" evidence="1">
    <location>
        <begin position="89"/>
        <end position="105"/>
    </location>
</feature>
<dbReference type="Proteomes" id="UP001209540">
    <property type="component" value="Unassembled WGS sequence"/>
</dbReference>
<gene>
    <name evidence="3" type="ORF">BDA99DRAFT_540314</name>
</gene>
<reference evidence="3" key="1">
    <citation type="journal article" date="2022" name="IScience">
        <title>Evolution of zygomycete secretomes and the origins of terrestrial fungal ecologies.</title>
        <authorList>
            <person name="Chang Y."/>
            <person name="Wang Y."/>
            <person name="Mondo S."/>
            <person name="Ahrendt S."/>
            <person name="Andreopoulos W."/>
            <person name="Barry K."/>
            <person name="Beard J."/>
            <person name="Benny G.L."/>
            <person name="Blankenship S."/>
            <person name="Bonito G."/>
            <person name="Cuomo C."/>
            <person name="Desiro A."/>
            <person name="Gervers K.A."/>
            <person name="Hundley H."/>
            <person name="Kuo A."/>
            <person name="LaButti K."/>
            <person name="Lang B.F."/>
            <person name="Lipzen A."/>
            <person name="O'Donnell K."/>
            <person name="Pangilinan J."/>
            <person name="Reynolds N."/>
            <person name="Sandor L."/>
            <person name="Smith M.E."/>
            <person name="Tsang A."/>
            <person name="Grigoriev I.V."/>
            <person name="Stajich J.E."/>
            <person name="Spatafora J.W."/>
        </authorList>
    </citation>
    <scope>NUCLEOTIDE SEQUENCE</scope>
    <source>
        <strain evidence="3">RSA 2281</strain>
    </source>
</reference>